<dbReference type="Gene3D" id="3.20.20.140">
    <property type="entry name" value="Metal-dependent hydrolases"/>
    <property type="match status" value="1"/>
</dbReference>
<reference evidence="8" key="1">
    <citation type="submission" date="2016-05" db="EMBL/GenBank/DDBJ databases">
        <authorList>
            <person name="Lavstsen T."/>
            <person name="Jespersen J.S."/>
        </authorList>
    </citation>
    <scope>NUCLEOTIDE SEQUENCE [LARGE SCALE GENOMIC DNA]</scope>
</reference>
<dbReference type="Pfam" id="PF19326">
    <property type="entry name" value="AMP_deaminase"/>
    <property type="match status" value="1"/>
</dbReference>
<sequence>MKRMNSENETDPSLVRKRGWNLLQETVMKLSSNDNTKYDKNVLIDRACSDLTSSNRFSFTLSSTGIIPPEELEVTKVCHQRDNCASNACNTIKKILKICNLRDKFVKEFPDIDTPLVENTVKYGCNEKKDRDQWGSEEPIYNPSKVVVLQKCNAFLNFVNGIFFVHWDPQSDQGPKSKLPLSSTCGEVALIPFCTLVRHAQVEGRSSSSSSRTIPYTSTLWYTRRDECCESNKLKGNQSIKLTEEYLASIQEIMIAVQDPACKSFCYQRLKYLEQKFDFHIMFNGSLELRETTNIKHRDFYNIRKVDAHVHHSACMQQKVLLRYIRDKYNTEPDTIVHINEKGMKVTLKEIFHDELKTSAYDINVDSLAVHALGKCFHRFDLFNEKYNPFGQKILRDIFLKTDNYIEGRYLAEITKKEIKNLEKSKYQHVEWRISIYGRNKNEWIKLSKWVLHNKLSSVRIRWIIQIPRLYHIYKKMKLIYSFDDFLRNIFEPCFEAIKNPEENREIFTFLHQVVGWDSVDDESAISKYTMKGGELPTPDKYTSENNPPYSYYAYYMYVNIRTLNEFLTSRNLRPMAFRPHCGEIGNISHLATMYLLADRINHGINLRKSPVLLYLYYLKQIGLAVSPLSNNALFLQIEKNPFKRFFKIGLNVSLSTDDPLMFHFTDEPLLEEYSHVWKLSTVDLCEIARNSVIQSGYEPSFKKHWLGSTAEDRSLNFQNAPEKTNIPNTRMAYRKKTLEEEKENIRRLANFTNPTNST</sequence>
<name>A0A1A8W2B8_PLAOA</name>
<gene>
    <name evidence="9" type="ORF">POVCU1_032390</name>
    <name evidence="8" type="ORF">POVCU2_0035180</name>
</gene>
<evidence type="ECO:0000256" key="4">
    <source>
        <dbReference type="ARBA" id="ARBA00012775"/>
    </source>
</evidence>
<comment type="cofactor">
    <cofactor evidence="1">
        <name>Zn(2+)</name>
        <dbReference type="ChEBI" id="CHEBI:29105"/>
    </cofactor>
</comment>
<dbReference type="PANTHER" id="PTHR11359">
    <property type="entry name" value="AMP DEAMINASE"/>
    <property type="match status" value="1"/>
</dbReference>
<evidence type="ECO:0000313" key="8">
    <source>
        <dbReference type="EMBL" id="SBS86092.1"/>
    </source>
</evidence>
<dbReference type="UniPathway" id="UPA00591">
    <property type="reaction ID" value="UER00663"/>
</dbReference>
<proteinExistence type="inferred from homology"/>
<accession>A0A1A8W2B8</accession>
<dbReference type="InterPro" id="IPR006329">
    <property type="entry name" value="AMPD"/>
</dbReference>
<evidence type="ECO:0000256" key="7">
    <source>
        <dbReference type="ARBA" id="ARBA00022833"/>
    </source>
</evidence>
<reference evidence="10 11" key="2">
    <citation type="submission" date="2016-05" db="EMBL/GenBank/DDBJ databases">
        <authorList>
            <person name="Naeem Raeece"/>
        </authorList>
    </citation>
    <scope>NUCLEOTIDE SEQUENCE [LARGE SCALE GENOMIC DNA]</scope>
</reference>
<comment type="similarity">
    <text evidence="3">Belongs to the metallo-dependent hydrolases superfamily. Adenosine and AMP deaminases family.</text>
</comment>
<evidence type="ECO:0000256" key="3">
    <source>
        <dbReference type="ARBA" id="ARBA00006676"/>
    </source>
</evidence>
<evidence type="ECO:0000313" key="11">
    <source>
        <dbReference type="Proteomes" id="UP000078560"/>
    </source>
</evidence>
<dbReference type="InterPro" id="IPR006650">
    <property type="entry name" value="A/AMP_deam_AS"/>
</dbReference>
<keyword evidence="5" id="KW-0479">Metal-binding</keyword>
<dbReference type="GO" id="GO:0032264">
    <property type="term" value="P:IMP salvage"/>
    <property type="evidence" value="ECO:0007669"/>
    <property type="project" value="UniProtKB-UniPathway"/>
</dbReference>
<evidence type="ECO:0000313" key="10">
    <source>
        <dbReference type="Proteomes" id="UP000078546"/>
    </source>
</evidence>
<dbReference type="PROSITE" id="PS00485">
    <property type="entry name" value="A_DEAMINASE"/>
    <property type="match status" value="1"/>
</dbReference>
<dbReference type="GO" id="GO:0003876">
    <property type="term" value="F:AMP deaminase activity"/>
    <property type="evidence" value="ECO:0007669"/>
    <property type="project" value="UniProtKB-EC"/>
</dbReference>
<dbReference type="InterPro" id="IPR032466">
    <property type="entry name" value="Metal_Hydrolase"/>
</dbReference>
<protein>
    <recommendedName>
        <fullName evidence="4">AMP deaminase</fullName>
        <ecNumber evidence="4">3.5.4.6</ecNumber>
    </recommendedName>
</protein>
<dbReference type="EMBL" id="FLQU01000472">
    <property type="protein sequence ID" value="SBS86092.1"/>
    <property type="molecule type" value="Genomic_DNA"/>
</dbReference>
<dbReference type="PANTHER" id="PTHR11359:SF0">
    <property type="entry name" value="AMP DEAMINASE"/>
    <property type="match status" value="1"/>
</dbReference>
<dbReference type="SUPFAM" id="SSF51556">
    <property type="entry name" value="Metallo-dependent hydrolases"/>
    <property type="match status" value="1"/>
</dbReference>
<dbReference type="GO" id="GO:0005829">
    <property type="term" value="C:cytosol"/>
    <property type="evidence" value="ECO:0007669"/>
    <property type="project" value="TreeGrafter"/>
</dbReference>
<dbReference type="Proteomes" id="UP000078560">
    <property type="component" value="Unassembled WGS sequence"/>
</dbReference>
<evidence type="ECO:0000256" key="5">
    <source>
        <dbReference type="ARBA" id="ARBA00022723"/>
    </source>
</evidence>
<evidence type="ECO:0000313" key="9">
    <source>
        <dbReference type="EMBL" id="SBS96414.1"/>
    </source>
</evidence>
<dbReference type="Proteomes" id="UP000078546">
    <property type="component" value="Unassembled WGS sequence"/>
</dbReference>
<dbReference type="GO" id="GO:0046872">
    <property type="term" value="F:metal ion binding"/>
    <property type="evidence" value="ECO:0007669"/>
    <property type="project" value="UniProtKB-KW"/>
</dbReference>
<dbReference type="GO" id="GO:0046033">
    <property type="term" value="P:AMP metabolic process"/>
    <property type="evidence" value="ECO:0007669"/>
    <property type="project" value="TreeGrafter"/>
</dbReference>
<dbReference type="EC" id="3.5.4.6" evidence="4"/>
<evidence type="ECO:0000256" key="6">
    <source>
        <dbReference type="ARBA" id="ARBA00022801"/>
    </source>
</evidence>
<dbReference type="AlphaFoldDB" id="A0A1A8W2B8"/>
<dbReference type="Gene3D" id="4.10.800.20">
    <property type="match status" value="1"/>
</dbReference>
<keyword evidence="7" id="KW-0862">Zinc</keyword>
<keyword evidence="6" id="KW-0378">Hydrolase</keyword>
<organism evidence="8 11">
    <name type="scientific">Plasmodium ovale curtisi</name>
    <dbReference type="NCBI Taxonomy" id="864141"/>
    <lineage>
        <taxon>Eukaryota</taxon>
        <taxon>Sar</taxon>
        <taxon>Alveolata</taxon>
        <taxon>Apicomplexa</taxon>
        <taxon>Aconoidasida</taxon>
        <taxon>Haemosporida</taxon>
        <taxon>Plasmodiidae</taxon>
        <taxon>Plasmodium</taxon>
        <taxon>Plasmodium (Plasmodium)</taxon>
    </lineage>
</organism>
<dbReference type="EMBL" id="FLQV01000597">
    <property type="protein sequence ID" value="SBS96414.1"/>
    <property type="molecule type" value="Genomic_DNA"/>
</dbReference>
<evidence type="ECO:0000256" key="1">
    <source>
        <dbReference type="ARBA" id="ARBA00001947"/>
    </source>
</evidence>
<comment type="pathway">
    <text evidence="2">Purine metabolism; IMP biosynthesis via salvage pathway; IMP from AMP: step 1/1.</text>
</comment>
<evidence type="ECO:0000256" key="2">
    <source>
        <dbReference type="ARBA" id="ARBA00004955"/>
    </source>
</evidence>
<dbReference type="FunFam" id="3.20.20.140:FF:000035">
    <property type="entry name" value="Probable amp deaminase"/>
    <property type="match status" value="1"/>
</dbReference>